<dbReference type="EMBL" id="BAABAZ010000004">
    <property type="protein sequence ID" value="GAA4283394.1"/>
    <property type="molecule type" value="Genomic_DNA"/>
</dbReference>
<organism evidence="3 4">
    <name type="scientific">Brevibacterium daeguense</name>
    <dbReference type="NCBI Taxonomy" id="909936"/>
    <lineage>
        <taxon>Bacteria</taxon>
        <taxon>Bacillati</taxon>
        <taxon>Actinomycetota</taxon>
        <taxon>Actinomycetes</taxon>
        <taxon>Micrococcales</taxon>
        <taxon>Brevibacteriaceae</taxon>
        <taxon>Brevibacterium</taxon>
    </lineage>
</organism>
<evidence type="ECO:0000256" key="2">
    <source>
        <dbReference type="SAM" id="SignalP"/>
    </source>
</evidence>
<keyword evidence="2" id="KW-0732">Signal</keyword>
<feature type="compositionally biased region" description="Acidic residues" evidence="1">
    <location>
        <begin position="99"/>
        <end position="111"/>
    </location>
</feature>
<dbReference type="PROSITE" id="PS51257">
    <property type="entry name" value="PROKAR_LIPOPROTEIN"/>
    <property type="match status" value="1"/>
</dbReference>
<feature type="chain" id="PRO_5047439140" evidence="2">
    <location>
        <begin position="22"/>
        <end position="291"/>
    </location>
</feature>
<dbReference type="RefSeq" id="WP_236863457.1">
    <property type="nucleotide sequence ID" value="NZ_BAABAZ010000004.1"/>
</dbReference>
<evidence type="ECO:0000313" key="4">
    <source>
        <dbReference type="Proteomes" id="UP001501586"/>
    </source>
</evidence>
<reference evidence="4" key="1">
    <citation type="journal article" date="2019" name="Int. J. Syst. Evol. Microbiol.">
        <title>The Global Catalogue of Microorganisms (GCM) 10K type strain sequencing project: providing services to taxonomists for standard genome sequencing and annotation.</title>
        <authorList>
            <consortium name="The Broad Institute Genomics Platform"/>
            <consortium name="The Broad Institute Genome Sequencing Center for Infectious Disease"/>
            <person name="Wu L."/>
            <person name="Ma J."/>
        </authorList>
    </citation>
    <scope>NUCLEOTIDE SEQUENCE [LARGE SCALE GENOMIC DNA]</scope>
    <source>
        <strain evidence="4">JCM 17458</strain>
    </source>
</reference>
<protein>
    <submittedName>
        <fullName evidence="3">Uncharacterized protein</fullName>
    </submittedName>
</protein>
<comment type="caution">
    <text evidence="3">The sequence shown here is derived from an EMBL/GenBank/DDBJ whole genome shotgun (WGS) entry which is preliminary data.</text>
</comment>
<feature type="signal peptide" evidence="2">
    <location>
        <begin position="1"/>
        <end position="21"/>
    </location>
</feature>
<gene>
    <name evidence="3" type="ORF">GCM10022261_09250</name>
</gene>
<accession>A0ABP8EHF2</accession>
<evidence type="ECO:0000313" key="3">
    <source>
        <dbReference type="EMBL" id="GAA4283394.1"/>
    </source>
</evidence>
<sequence length="291" mass="31189">MMLRELVSSICLLGLLGSASACSIVAAPDQQNADQQSSNSDESGPAESGPESGSGSESGSEPANDDDAGNPQSPVENAPPENPVDSAESAEENAANPELPEEPPEDAFDSYDGEIAAPQNEQLEYTSTAEDWWADDYCHYFIEDGITYGDLCISQWAPDYYLVHEYDPGQPSNHGTVLMQYYTNVPAGFVMYRDWTDPALAGFPEVMWLYHPADPASANPENFWVVMNDGSSYTLAYIQALVASAAESGGGAGPGQQQSGLPAWDPAFMPINQLALDLISKNIQNTNPGIY</sequence>
<feature type="region of interest" description="Disordered" evidence="1">
    <location>
        <begin position="29"/>
        <end position="111"/>
    </location>
</feature>
<proteinExistence type="predicted"/>
<keyword evidence="4" id="KW-1185">Reference proteome</keyword>
<name>A0ABP8EHF2_9MICO</name>
<evidence type="ECO:0000256" key="1">
    <source>
        <dbReference type="SAM" id="MobiDB-lite"/>
    </source>
</evidence>
<feature type="compositionally biased region" description="Low complexity" evidence="1">
    <location>
        <begin position="29"/>
        <end position="62"/>
    </location>
</feature>
<dbReference type="Proteomes" id="UP001501586">
    <property type="component" value="Unassembled WGS sequence"/>
</dbReference>